<dbReference type="Proteomes" id="UP000035720">
    <property type="component" value="Unassembled WGS sequence"/>
</dbReference>
<dbReference type="InterPro" id="IPR006047">
    <property type="entry name" value="GH13_cat_dom"/>
</dbReference>
<keyword evidence="2" id="KW-0326">Glycosidase</keyword>
<keyword evidence="2" id="KW-0378">Hydrolase</keyword>
<proteinExistence type="predicted"/>
<dbReference type="RefSeq" id="WP_053079713.1">
    <property type="nucleotide sequence ID" value="NZ_HF571038.1"/>
</dbReference>
<name>A0A077M6J2_9MICO</name>
<reference evidence="2 3" key="1">
    <citation type="journal article" date="2013" name="ISME J.">
        <title>A metabolic model for members of the genus Tetrasphaera involved in enhanced biological phosphorus removal.</title>
        <authorList>
            <person name="Kristiansen R."/>
            <person name="Nguyen H.T.T."/>
            <person name="Saunders A.M."/>
            <person name="Nielsen J.L."/>
            <person name="Wimmer R."/>
            <person name="Le V.Q."/>
            <person name="McIlroy S.J."/>
            <person name="Petrovski S."/>
            <person name="Seviour R.J."/>
            <person name="Calteau A."/>
            <person name="Nielsen K.L."/>
            <person name="Nielsen P.H."/>
        </authorList>
    </citation>
    <scope>NUCLEOTIDE SEQUENCE [LARGE SCALE GENOMIC DNA]</scope>
    <source>
        <strain evidence="2 3">Ben 74</strain>
    </source>
</reference>
<dbReference type="Pfam" id="PF22058">
    <property type="entry name" value="X25_BaPul_like"/>
    <property type="match status" value="1"/>
</dbReference>
<dbReference type="EC" id="3.2.1.1" evidence="2"/>
<dbReference type="SUPFAM" id="SSF51445">
    <property type="entry name" value="(Trans)glycosidases"/>
    <property type="match status" value="1"/>
</dbReference>
<feature type="domain" description="Glycosyl hydrolase family 13 catalytic" evidence="1">
    <location>
        <begin position="74"/>
        <end position="529"/>
    </location>
</feature>
<dbReference type="OrthoDB" id="9805159at2"/>
<organism evidence="2 3">
    <name type="scientific">Nostocoides jenkinsii Ben 74</name>
    <dbReference type="NCBI Taxonomy" id="1193518"/>
    <lineage>
        <taxon>Bacteria</taxon>
        <taxon>Bacillati</taxon>
        <taxon>Actinomycetota</taxon>
        <taxon>Actinomycetes</taxon>
        <taxon>Micrococcales</taxon>
        <taxon>Intrasporangiaceae</taxon>
        <taxon>Nostocoides</taxon>
    </lineage>
</organism>
<comment type="caution">
    <text evidence="2">The sequence shown here is derived from an EMBL/GenBank/DDBJ whole genome shotgun (WGS) entry which is preliminary data.</text>
</comment>
<dbReference type="SMART" id="SM00642">
    <property type="entry name" value="Aamy"/>
    <property type="match status" value="1"/>
</dbReference>
<dbReference type="InterPro" id="IPR017853">
    <property type="entry name" value="GH"/>
</dbReference>
<keyword evidence="3" id="KW-1185">Reference proteome</keyword>
<dbReference type="CDD" id="cd11339">
    <property type="entry name" value="AmyAc_bac_CMD_like_2"/>
    <property type="match status" value="1"/>
</dbReference>
<evidence type="ECO:0000313" key="2">
    <source>
        <dbReference type="EMBL" id="CCI52214.1"/>
    </source>
</evidence>
<dbReference type="Gene3D" id="2.60.40.1180">
    <property type="entry name" value="Golgi alpha-mannosidase II"/>
    <property type="match status" value="1"/>
</dbReference>
<dbReference type="PANTHER" id="PTHR10357:SF209">
    <property type="entry name" value="PERIPLASMIC ALPHA-AMYLASE"/>
    <property type="match status" value="1"/>
</dbReference>
<dbReference type="GO" id="GO:0005975">
    <property type="term" value="P:carbohydrate metabolic process"/>
    <property type="evidence" value="ECO:0007669"/>
    <property type="project" value="InterPro"/>
</dbReference>
<dbReference type="STRING" id="1193518.BN13_150075"/>
<protein>
    <submittedName>
        <fullName evidence="2">Alpha-amylase</fullName>
        <ecNumber evidence="2">3.2.1.1</ecNumber>
    </submittedName>
</protein>
<dbReference type="CDD" id="cd12962">
    <property type="entry name" value="X25_BaPul_like"/>
    <property type="match status" value="1"/>
</dbReference>
<evidence type="ECO:0000259" key="1">
    <source>
        <dbReference type="SMART" id="SM00642"/>
    </source>
</evidence>
<gene>
    <name evidence="2" type="ORF">BN13_150075</name>
</gene>
<dbReference type="InterPro" id="IPR054409">
    <property type="entry name" value="X25_BaPul-like"/>
</dbReference>
<dbReference type="AlphaFoldDB" id="A0A077M6J2"/>
<evidence type="ECO:0000313" key="3">
    <source>
        <dbReference type="Proteomes" id="UP000035720"/>
    </source>
</evidence>
<dbReference type="InterPro" id="IPR013780">
    <property type="entry name" value="Glyco_hydro_b"/>
</dbReference>
<accession>A0A077M6J2</accession>
<dbReference type="EMBL" id="CAJC01000057">
    <property type="protein sequence ID" value="CCI52214.1"/>
    <property type="molecule type" value="Genomic_DNA"/>
</dbReference>
<dbReference type="InterPro" id="IPR013783">
    <property type="entry name" value="Ig-like_fold"/>
</dbReference>
<sequence length="829" mass="88606">MIRTRSLILALIGVLLGAIIAYAVATRSGDKAPSGSSGSTSAAVAASGPVTLSDADLKQLAQRALTPRKETFYFVMADRFANGDPSNDKGGLSGDRRATGFDPTDKGMFHGGDLAGLMDKLDYIKNLGTTAIWLTPSFENRPTQGSAEDYSAGYHGYWITDFTKIDPHFGTNDEMKQLIEAATARGMKVYFDIVTNHTADVIDYKQGKYGYLSKDDKPYVDAAGKAFDDAPLAGGDTFPKLTTTSFPYTPIFRSKADETAKTPTWLNDPTLYHNRGNSTFEGESSTYGDFFGLDDLFTENPKVVSGMIDIYTSWVDFGIDGFRIDTVKHVDLPFWQKFGPAIMAHAKAAGRDDFFMFGEVFDTSPAYASAYSTIGKLPATLDFGFQSAAVDFASGQSAKKLAELYAADDDYLDADSNAYSLPTFLGNHDMGRVGSFLVGAAQDDIDLLRRDQLAHALMYFTRGQPVVYYGDEQGFIGWGGDKDARQDMFATKVEQFATDRIIGGTPGAKDRYDEDAVMYRSLAELSKVRADNAALRSGIQIQRYAADGEGVFAVSRIDRRSNVEYVVALNNASTDQRVPIQTASPGIRFDRVWGKAESLTASADGRLTLAVPARSGIVLRAADPIPAAAEAPRVRDLTVGQGGKLSGQTKLLATVASGTPVETTFALRSKGSAEWTVLGTDDNPAYSLYADASALAPGDYEVVAVARTLDGKVGYASATATVSAAAEQSTLVTAPGSYQSEAGCPADWTPDCQQTALADPDGDGTFTLSLKGIPAGSYEFKIAIGGSWDENYGANGAKDGQNIPFTVTDGQSVTFTYDSASHEASVTAG</sequence>
<dbReference type="Gene3D" id="3.20.20.80">
    <property type="entry name" value="Glycosidases"/>
    <property type="match status" value="1"/>
</dbReference>
<dbReference type="Gene3D" id="2.60.40.10">
    <property type="entry name" value="Immunoglobulins"/>
    <property type="match status" value="1"/>
</dbReference>
<dbReference type="GO" id="GO:0004556">
    <property type="term" value="F:alpha-amylase activity"/>
    <property type="evidence" value="ECO:0007669"/>
    <property type="project" value="UniProtKB-EC"/>
</dbReference>
<dbReference type="Pfam" id="PF00128">
    <property type="entry name" value="Alpha-amylase"/>
    <property type="match status" value="1"/>
</dbReference>
<dbReference type="PANTHER" id="PTHR10357">
    <property type="entry name" value="ALPHA-AMYLASE FAMILY MEMBER"/>
    <property type="match status" value="1"/>
</dbReference>